<evidence type="ECO:0000256" key="1">
    <source>
        <dbReference type="ARBA" id="ARBA00022603"/>
    </source>
</evidence>
<accession>A0ABW1FCQ4</accession>
<protein>
    <recommendedName>
        <fullName evidence="3">Methyltransferase</fullName>
        <ecNumber evidence="3">2.1.1.-</ecNumber>
    </recommendedName>
</protein>
<proteinExistence type="inferred from homology"/>
<evidence type="ECO:0000313" key="6">
    <source>
        <dbReference type="Proteomes" id="UP001596241"/>
    </source>
</evidence>
<dbReference type="InterPro" id="IPR001091">
    <property type="entry name" value="RM_Methyltransferase"/>
</dbReference>
<dbReference type="SUPFAM" id="SSF53335">
    <property type="entry name" value="S-adenosyl-L-methionine-dependent methyltransferases"/>
    <property type="match status" value="2"/>
</dbReference>
<dbReference type="GO" id="GO:0032259">
    <property type="term" value="P:methylation"/>
    <property type="evidence" value="ECO:0007669"/>
    <property type="project" value="UniProtKB-KW"/>
</dbReference>
<dbReference type="GO" id="GO:0008168">
    <property type="term" value="F:methyltransferase activity"/>
    <property type="evidence" value="ECO:0007669"/>
    <property type="project" value="UniProtKB-KW"/>
</dbReference>
<evidence type="ECO:0000313" key="5">
    <source>
        <dbReference type="EMBL" id="MFC5891896.1"/>
    </source>
</evidence>
<keyword evidence="6" id="KW-1185">Reference proteome</keyword>
<dbReference type="PRINTS" id="PR00508">
    <property type="entry name" value="S21N4MTFRASE"/>
</dbReference>
<dbReference type="Gene3D" id="3.40.50.150">
    <property type="entry name" value="Vaccinia Virus protein VP39"/>
    <property type="match status" value="1"/>
</dbReference>
<comment type="caution">
    <text evidence="5">The sequence shown here is derived from an EMBL/GenBank/DDBJ whole genome shotgun (WGS) entry which is preliminary data.</text>
</comment>
<evidence type="ECO:0000256" key="3">
    <source>
        <dbReference type="RuleBase" id="RU362026"/>
    </source>
</evidence>
<keyword evidence="1 5" id="KW-0489">Methyltransferase</keyword>
<dbReference type="Pfam" id="PF01555">
    <property type="entry name" value="N6_N4_Mtase"/>
    <property type="match status" value="1"/>
</dbReference>
<evidence type="ECO:0000256" key="2">
    <source>
        <dbReference type="ARBA" id="ARBA00022679"/>
    </source>
</evidence>
<gene>
    <name evidence="5" type="ORF">ACFP3M_03555</name>
</gene>
<dbReference type="InterPro" id="IPR002941">
    <property type="entry name" value="DNA_methylase_N4/N6"/>
</dbReference>
<dbReference type="Proteomes" id="UP001596241">
    <property type="component" value="Unassembled WGS sequence"/>
</dbReference>
<keyword evidence="2" id="KW-0808">Transferase</keyword>
<organism evidence="5 6">
    <name type="scientific">Streptomyces ramulosus</name>
    <dbReference type="NCBI Taxonomy" id="47762"/>
    <lineage>
        <taxon>Bacteria</taxon>
        <taxon>Bacillati</taxon>
        <taxon>Actinomycetota</taxon>
        <taxon>Actinomycetes</taxon>
        <taxon>Kitasatosporales</taxon>
        <taxon>Streptomycetaceae</taxon>
        <taxon>Streptomyces</taxon>
    </lineage>
</organism>
<dbReference type="RefSeq" id="WP_345080548.1">
    <property type="nucleotide sequence ID" value="NZ_BAAAWG010000006.1"/>
</dbReference>
<dbReference type="CDD" id="cd02440">
    <property type="entry name" value="AdoMet_MTases"/>
    <property type="match status" value="1"/>
</dbReference>
<dbReference type="EMBL" id="JBHSPW010000001">
    <property type="protein sequence ID" value="MFC5891896.1"/>
    <property type="molecule type" value="Genomic_DNA"/>
</dbReference>
<sequence>MPDPLVTADGPTAARRSWQAIDGSLEPLDFDGLTDMRFPEPLAEYVIDRFSRPGEWVLDPFCGFGTTLTVAHRLGREAVGFERDRERADFTRPRLPDPSRLVVASAEDVPAGSWPGFSLLFTGPPYTSFRTSQAADARATHLDDARRIFAGLTRFLLPGAAVVVEVSQARRPEWTETRPLVWEFGMLLSELFRLSEDIVFVHTGPEKAAPGYHHTHVLVFRYEP</sequence>
<dbReference type="InterPro" id="IPR029063">
    <property type="entry name" value="SAM-dependent_MTases_sf"/>
</dbReference>
<dbReference type="EC" id="2.1.1.-" evidence="3"/>
<comment type="similarity">
    <text evidence="3">Belongs to the N(4)/N(6)-methyltransferase family.</text>
</comment>
<reference evidence="6" key="1">
    <citation type="journal article" date="2019" name="Int. J. Syst. Evol. Microbiol.">
        <title>The Global Catalogue of Microorganisms (GCM) 10K type strain sequencing project: providing services to taxonomists for standard genome sequencing and annotation.</title>
        <authorList>
            <consortium name="The Broad Institute Genomics Platform"/>
            <consortium name="The Broad Institute Genome Sequencing Center for Infectious Disease"/>
            <person name="Wu L."/>
            <person name="Ma J."/>
        </authorList>
    </citation>
    <scope>NUCLEOTIDE SEQUENCE [LARGE SCALE GENOMIC DNA]</scope>
    <source>
        <strain evidence="6">CGMCC 1.15809</strain>
    </source>
</reference>
<evidence type="ECO:0000259" key="4">
    <source>
        <dbReference type="Pfam" id="PF01555"/>
    </source>
</evidence>
<name>A0ABW1FCQ4_9ACTN</name>
<feature type="domain" description="DNA methylase N-4/N-6" evidence="4">
    <location>
        <begin position="37"/>
        <end position="89"/>
    </location>
</feature>